<dbReference type="RefSeq" id="WP_210158150.1">
    <property type="nucleotide sequence ID" value="NZ_JAFCNB010000015.1"/>
</dbReference>
<name>A0A940WJH9_9ACTN</name>
<dbReference type="Gene3D" id="3.30.450.180">
    <property type="match status" value="1"/>
</dbReference>
<protein>
    <submittedName>
        <fullName evidence="2">Helix-turn-helix domain-containing protein</fullName>
    </submittedName>
</protein>
<dbReference type="Proteomes" id="UP000674234">
    <property type="component" value="Unassembled WGS sequence"/>
</dbReference>
<dbReference type="CDD" id="cd00093">
    <property type="entry name" value="HTH_XRE"/>
    <property type="match status" value="1"/>
</dbReference>
<dbReference type="PANTHER" id="PTHR35010">
    <property type="entry name" value="BLL4672 PROTEIN-RELATED"/>
    <property type="match status" value="1"/>
</dbReference>
<dbReference type="SMART" id="SM00530">
    <property type="entry name" value="HTH_XRE"/>
    <property type="match status" value="1"/>
</dbReference>
<dbReference type="EMBL" id="JAFCNB010000015">
    <property type="protein sequence ID" value="MBP2706864.1"/>
    <property type="molecule type" value="Genomic_DNA"/>
</dbReference>
<dbReference type="Pfam" id="PF17765">
    <property type="entry name" value="MLTR_LBD"/>
    <property type="match status" value="1"/>
</dbReference>
<feature type="domain" description="HTH cro/C1-type" evidence="1">
    <location>
        <begin position="35"/>
        <end position="85"/>
    </location>
</feature>
<dbReference type="InterPro" id="IPR041413">
    <property type="entry name" value="MLTR_LBD"/>
</dbReference>
<dbReference type="Gene3D" id="1.10.260.40">
    <property type="entry name" value="lambda repressor-like DNA-binding domains"/>
    <property type="match status" value="1"/>
</dbReference>
<evidence type="ECO:0000313" key="3">
    <source>
        <dbReference type="Proteomes" id="UP000674234"/>
    </source>
</evidence>
<dbReference type="GO" id="GO:0003677">
    <property type="term" value="F:DNA binding"/>
    <property type="evidence" value="ECO:0007669"/>
    <property type="project" value="InterPro"/>
</dbReference>
<dbReference type="InterPro" id="IPR010982">
    <property type="entry name" value="Lambda_DNA-bd_dom_sf"/>
</dbReference>
<reference evidence="2" key="1">
    <citation type="submission" date="2021-02" db="EMBL/GenBank/DDBJ databases">
        <title>Draft genome sequence of Microbispora sp. RL4-1S isolated from rice leaves in Thailand.</title>
        <authorList>
            <person name="Muangham S."/>
            <person name="Duangmal K."/>
        </authorList>
    </citation>
    <scope>NUCLEOTIDE SEQUENCE</scope>
    <source>
        <strain evidence="2">RL4-1S</strain>
    </source>
</reference>
<organism evidence="2 3">
    <name type="scientific">Microbispora oryzae</name>
    <dbReference type="NCBI Taxonomy" id="2806554"/>
    <lineage>
        <taxon>Bacteria</taxon>
        <taxon>Bacillati</taxon>
        <taxon>Actinomycetota</taxon>
        <taxon>Actinomycetes</taxon>
        <taxon>Streptosporangiales</taxon>
        <taxon>Streptosporangiaceae</taxon>
        <taxon>Microbispora</taxon>
    </lineage>
</organism>
<accession>A0A940WJH9</accession>
<dbReference type="AlphaFoldDB" id="A0A940WJH9"/>
<dbReference type="InterPro" id="IPR001387">
    <property type="entry name" value="Cro/C1-type_HTH"/>
</dbReference>
<proteinExistence type="predicted"/>
<dbReference type="PANTHER" id="PTHR35010:SF2">
    <property type="entry name" value="BLL4672 PROTEIN"/>
    <property type="match status" value="1"/>
</dbReference>
<keyword evidence="3" id="KW-1185">Reference proteome</keyword>
<sequence length="276" mass="30846">MDIECLLGDFLRARRATTLPSQAGLPVSGSRRTPGLRREEVAMLAGVSTDYYVRLEQGRERSPSDQVLRSLARVFRLGDEATDYLYRIAGPERPVDMAAVSGEVSPRLMQIMRSFRHAPAYLMNHRLDLLAFNSLSQRFYGSLVRYNNCIRAITLSAEAREFFTDWEQAIRDKTARLRAGVAMARHDPRLHELVDELTEASEDFRRVWARHEVLPGPGTEMRRVRHPQVGELSFTNLMVTVGGAPGQYLGVVLAGPDSASERALADLAEDSSAVDS</sequence>
<dbReference type="PROSITE" id="PS50943">
    <property type="entry name" value="HTH_CROC1"/>
    <property type="match status" value="1"/>
</dbReference>
<dbReference type="Pfam" id="PF13560">
    <property type="entry name" value="HTH_31"/>
    <property type="match status" value="1"/>
</dbReference>
<gene>
    <name evidence="2" type="ORF">JOL79_23945</name>
</gene>
<evidence type="ECO:0000313" key="2">
    <source>
        <dbReference type="EMBL" id="MBP2706864.1"/>
    </source>
</evidence>
<comment type="caution">
    <text evidence="2">The sequence shown here is derived from an EMBL/GenBank/DDBJ whole genome shotgun (WGS) entry which is preliminary data.</text>
</comment>
<evidence type="ECO:0000259" key="1">
    <source>
        <dbReference type="PROSITE" id="PS50943"/>
    </source>
</evidence>
<dbReference type="SUPFAM" id="SSF47413">
    <property type="entry name" value="lambda repressor-like DNA-binding domains"/>
    <property type="match status" value="1"/>
</dbReference>